<name>A0A1I3YZK8_9HYPH</name>
<reference evidence="4 5" key="1">
    <citation type="submission" date="2016-10" db="EMBL/GenBank/DDBJ databases">
        <authorList>
            <person name="Varghese N."/>
            <person name="Submissions S."/>
        </authorList>
    </citation>
    <scope>NUCLEOTIDE SEQUENCE [LARGE SCALE GENOMIC DNA]</scope>
    <source>
        <strain evidence="4 5">DSM 16392</strain>
    </source>
</reference>
<dbReference type="InterPro" id="IPR007450">
    <property type="entry name" value="BamE_dom"/>
</dbReference>
<protein>
    <submittedName>
        <fullName evidence="4">Beta-barrel assembly machine subunit BamE</fullName>
    </submittedName>
</protein>
<dbReference type="Pfam" id="PF04355">
    <property type="entry name" value="BamE"/>
    <property type="match status" value="1"/>
</dbReference>
<dbReference type="PROSITE" id="PS51257">
    <property type="entry name" value="PROKAR_LIPOPROTEIN"/>
    <property type="match status" value="1"/>
</dbReference>
<keyword evidence="1" id="KW-0732">Signal</keyword>
<feature type="domain" description="Outer membrane protein assembly factor BamE" evidence="3">
    <location>
        <begin position="37"/>
        <end position="113"/>
    </location>
</feature>
<keyword evidence="5" id="KW-1185">Reference proteome</keyword>
<organism evidence="4 5">
    <name type="scientific">Pseudovibrio ascidiaceicola</name>
    <dbReference type="NCBI Taxonomy" id="285279"/>
    <lineage>
        <taxon>Bacteria</taxon>
        <taxon>Pseudomonadati</taxon>
        <taxon>Pseudomonadota</taxon>
        <taxon>Alphaproteobacteria</taxon>
        <taxon>Hyphomicrobiales</taxon>
        <taxon>Stappiaceae</taxon>
        <taxon>Pseudovibrio</taxon>
    </lineage>
</organism>
<evidence type="ECO:0000256" key="1">
    <source>
        <dbReference type="ARBA" id="ARBA00022729"/>
    </source>
</evidence>
<proteinExistence type="predicted"/>
<dbReference type="Gene3D" id="3.30.1450.10">
    <property type="match status" value="1"/>
</dbReference>
<evidence type="ECO:0000256" key="2">
    <source>
        <dbReference type="ARBA" id="ARBA00023136"/>
    </source>
</evidence>
<dbReference type="InterPro" id="IPR037873">
    <property type="entry name" value="BamE-like"/>
</dbReference>
<sequence length="132" mass="14574">MRIVHVILALGLGLVVAGCASVGNESLRHLTREGLESQLENGKTTKEDVRVALGDPNTTDFTDSGNEIWKYRHVRTQAKVENFIPVVDLLASGQDVTTKEVALFFDQDGLLRNYSMIEVEDEVRTGLITANM</sequence>
<evidence type="ECO:0000313" key="4">
    <source>
        <dbReference type="EMBL" id="SFK37287.1"/>
    </source>
</evidence>
<comment type="caution">
    <text evidence="4">The sequence shown here is derived from an EMBL/GenBank/DDBJ whole genome shotgun (WGS) entry which is preliminary data.</text>
</comment>
<evidence type="ECO:0000313" key="5">
    <source>
        <dbReference type="Proteomes" id="UP000199598"/>
    </source>
</evidence>
<dbReference type="Proteomes" id="UP000199598">
    <property type="component" value="Unassembled WGS sequence"/>
</dbReference>
<evidence type="ECO:0000259" key="3">
    <source>
        <dbReference type="Pfam" id="PF04355"/>
    </source>
</evidence>
<accession>A0A1I3YZK8</accession>
<dbReference type="EMBL" id="FOSK01000004">
    <property type="protein sequence ID" value="SFK37287.1"/>
    <property type="molecule type" value="Genomic_DNA"/>
</dbReference>
<gene>
    <name evidence="4" type="ORF">SAMN04488518_104329</name>
</gene>
<keyword evidence="2" id="KW-0472">Membrane</keyword>